<dbReference type="Pfam" id="PF03572">
    <property type="entry name" value="Peptidase_S41"/>
    <property type="match status" value="1"/>
</dbReference>
<sequence length="353" mass="37765">MQRAAVLWTMTYLLACPVAHAAPPVLEQSERQALSGAVADALDAQYIDPAMAQRMRKVLPRNAARGDDVAIADPAALAQRLTDDLRAVSHDGHQWMEYHPEGARWAGLSQSHRARCGAACDGARQRRLRQGRTDAGQRRLPHVPRLRLPVPCASTARSAMDFVANTDVLIIDLRDNASGDPAMVAYLASYLFDERVRLNDIYTRKSNSIAHSWATPGLPGPAFGGRKPLYLLTTPQTFSAAGDFAYALQKTGRAAAVGDASGGGAHPSRGFKVSAHFVAVVPYAKSVSAITHANWEGTGVLPDVAVPASQALDTAYRLGIERLIATSANADEVARLRAFAATAPDLLLRACCP</sequence>
<dbReference type="SMART" id="SM00245">
    <property type="entry name" value="TSPc"/>
    <property type="match status" value="1"/>
</dbReference>
<dbReference type="PANTHER" id="PTHR11261:SF3">
    <property type="entry name" value="RETINOL-BINDING PROTEIN 3"/>
    <property type="match status" value="1"/>
</dbReference>
<evidence type="ECO:0000313" key="1">
    <source>
        <dbReference type="EMBL" id="OLG93006.1"/>
    </source>
</evidence>
<name>A0A854DR32_XANOO</name>
<dbReference type="RefSeq" id="WP_075241041.1">
    <property type="nucleotide sequence ID" value="NZ_JRJN01000258.1"/>
</dbReference>
<accession>A0A854DR32</accession>
<protein>
    <submittedName>
        <fullName evidence="1">Peptidase S41</fullName>
    </submittedName>
</protein>
<dbReference type="CDD" id="cd07563">
    <property type="entry name" value="Peptidase_S41_IRBP"/>
    <property type="match status" value="1"/>
</dbReference>
<dbReference type="InterPro" id="IPR005151">
    <property type="entry name" value="Tail-specific_protease"/>
</dbReference>
<dbReference type="Gene3D" id="3.30.750.44">
    <property type="match status" value="1"/>
</dbReference>
<dbReference type="GO" id="GO:0008236">
    <property type="term" value="F:serine-type peptidase activity"/>
    <property type="evidence" value="ECO:0007669"/>
    <property type="project" value="InterPro"/>
</dbReference>
<reference evidence="1" key="1">
    <citation type="submission" date="2015-01" db="EMBL/GenBank/DDBJ databases">
        <title>Population genomics of rice bacterial leaf blight strains from India.</title>
        <authorList>
            <person name="Midha S."/>
            <person name="Anil M.G."/>
            <person name="Mishra D."/>
            <person name="Brahma K."/>
            <person name="Laha G.S."/>
            <person name="Sundaram R.M."/>
            <person name="Sonti R.V."/>
            <person name="Patil P.B."/>
        </authorList>
    </citation>
    <scope>NUCLEOTIDE SEQUENCE</scope>
    <source>
        <strain evidence="1">BXO512</strain>
    </source>
</reference>
<dbReference type="GO" id="GO:0006508">
    <property type="term" value="P:proteolysis"/>
    <property type="evidence" value="ECO:0007669"/>
    <property type="project" value="InterPro"/>
</dbReference>
<gene>
    <name evidence="1" type="ORF">BXO512_06280</name>
</gene>
<dbReference type="PANTHER" id="PTHR11261">
    <property type="entry name" value="INTERPHOTORECEPTOR RETINOID-BINDING PROTEIN"/>
    <property type="match status" value="1"/>
</dbReference>
<dbReference type="Gene3D" id="3.90.226.10">
    <property type="entry name" value="2-enoyl-CoA Hydratase, Chain A, domain 1"/>
    <property type="match status" value="1"/>
</dbReference>
<dbReference type="EMBL" id="JXEA01000067">
    <property type="protein sequence ID" value="OLG93006.1"/>
    <property type="molecule type" value="Genomic_DNA"/>
</dbReference>
<dbReference type="SUPFAM" id="SSF52096">
    <property type="entry name" value="ClpP/crotonase"/>
    <property type="match status" value="1"/>
</dbReference>
<proteinExistence type="predicted"/>
<comment type="caution">
    <text evidence="1">The sequence shown here is derived from an EMBL/GenBank/DDBJ whole genome shotgun (WGS) entry which is preliminary data.</text>
</comment>
<organism evidence="1">
    <name type="scientific">Xanthomonas oryzae pv. oryzae</name>
    <dbReference type="NCBI Taxonomy" id="64187"/>
    <lineage>
        <taxon>Bacteria</taxon>
        <taxon>Pseudomonadati</taxon>
        <taxon>Pseudomonadota</taxon>
        <taxon>Gammaproteobacteria</taxon>
        <taxon>Lysobacterales</taxon>
        <taxon>Lysobacteraceae</taxon>
        <taxon>Xanthomonas</taxon>
    </lineage>
</organism>
<dbReference type="InterPro" id="IPR029045">
    <property type="entry name" value="ClpP/crotonase-like_dom_sf"/>
</dbReference>
<dbReference type="AlphaFoldDB" id="A0A854DR32"/>